<comment type="caution">
    <text evidence="4">The sequence shown here is derived from an EMBL/GenBank/DDBJ whole genome shotgun (WGS) entry which is preliminary data.</text>
</comment>
<evidence type="ECO:0000256" key="1">
    <source>
        <dbReference type="ARBA" id="ARBA00006464"/>
    </source>
</evidence>
<evidence type="ECO:0000313" key="5">
    <source>
        <dbReference type="Proteomes" id="UP000776252"/>
    </source>
</evidence>
<dbReference type="PANTHER" id="PTHR30576:SF10">
    <property type="entry name" value="SLL5057 PROTEIN"/>
    <property type="match status" value="1"/>
</dbReference>
<keyword evidence="4" id="KW-0808">Transferase</keyword>
<reference evidence="4 5" key="1">
    <citation type="submission" date="2021-06" db="EMBL/GenBank/DDBJ databases">
        <title>Clostridia strains as spoilage organisms.</title>
        <authorList>
            <person name="Wambui J."/>
            <person name="Stephan R."/>
            <person name="Stevens M.J.A."/>
        </authorList>
    </citation>
    <scope>NUCLEOTIDE SEQUENCE [LARGE SCALE GENOMIC DNA]</scope>
    <source>
        <strain evidence="4 5">DSM 14204</strain>
    </source>
</reference>
<evidence type="ECO:0000259" key="3">
    <source>
        <dbReference type="Pfam" id="PF02397"/>
    </source>
</evidence>
<protein>
    <submittedName>
        <fullName evidence="4">Sugar transferase</fullName>
    </submittedName>
</protein>
<evidence type="ECO:0000256" key="2">
    <source>
        <dbReference type="SAM" id="Phobius"/>
    </source>
</evidence>
<dbReference type="RefSeq" id="WP_216148114.1">
    <property type="nucleotide sequence ID" value="NZ_JAHLDV010000015.1"/>
</dbReference>
<feature type="transmembrane region" description="Helical" evidence="2">
    <location>
        <begin position="6"/>
        <end position="28"/>
    </location>
</feature>
<feature type="domain" description="Bacterial sugar transferase" evidence="3">
    <location>
        <begin position="4"/>
        <end position="179"/>
    </location>
</feature>
<keyword evidence="2" id="KW-0472">Membrane</keyword>
<evidence type="ECO:0000313" key="4">
    <source>
        <dbReference type="EMBL" id="MBU3159845.1"/>
    </source>
</evidence>
<dbReference type="Pfam" id="PF02397">
    <property type="entry name" value="Bac_transf"/>
    <property type="match status" value="1"/>
</dbReference>
<name>A0ABS6BSE4_9CLOT</name>
<dbReference type="PANTHER" id="PTHR30576">
    <property type="entry name" value="COLANIC BIOSYNTHESIS UDP-GLUCOSE LIPID CARRIER TRANSFERASE"/>
    <property type="match status" value="1"/>
</dbReference>
<dbReference type="InterPro" id="IPR003362">
    <property type="entry name" value="Bact_transf"/>
</dbReference>
<proteinExistence type="inferred from homology"/>
<keyword evidence="2" id="KW-0812">Transmembrane</keyword>
<keyword evidence="2" id="KW-1133">Transmembrane helix</keyword>
<keyword evidence="5" id="KW-1185">Reference proteome</keyword>
<gene>
    <name evidence="4" type="ORF">KPL37_08785</name>
</gene>
<sequence length="212" mass="24095">MGKFTNLIFSLVLLVLLSPLFIIVGVIIKLNSKGPIFFTQMRIGKDNKLFKFYKFRTMKVGTPNVATDKLDGSKSYVTAIGKILRKTSIDELPQIINILKGDMAFVGPRPALYNQYELKKLRTKAEVHTLLPGVTGWAQINGRDNNDDHEKTRHDVYYLDHKSLRFDAKIIFRTVFKVLRAEGILEGTRILDDEEQLHDGVQQKSKSNDVSA</sequence>
<accession>A0ABS6BSE4</accession>
<organism evidence="4 5">
    <name type="scientific">Clostridium frigoris</name>
    <dbReference type="NCBI Taxonomy" id="205327"/>
    <lineage>
        <taxon>Bacteria</taxon>
        <taxon>Bacillati</taxon>
        <taxon>Bacillota</taxon>
        <taxon>Clostridia</taxon>
        <taxon>Eubacteriales</taxon>
        <taxon>Clostridiaceae</taxon>
        <taxon>Clostridium</taxon>
    </lineage>
</organism>
<dbReference type="Proteomes" id="UP000776252">
    <property type="component" value="Unassembled WGS sequence"/>
</dbReference>
<dbReference type="GO" id="GO:0016740">
    <property type="term" value="F:transferase activity"/>
    <property type="evidence" value="ECO:0007669"/>
    <property type="project" value="UniProtKB-KW"/>
</dbReference>
<comment type="similarity">
    <text evidence="1">Belongs to the bacterial sugar transferase family.</text>
</comment>
<dbReference type="EMBL" id="JAHLDV010000015">
    <property type="protein sequence ID" value="MBU3159845.1"/>
    <property type="molecule type" value="Genomic_DNA"/>
</dbReference>